<protein>
    <submittedName>
        <fullName evidence="1">Uncharacterized protein</fullName>
    </submittedName>
</protein>
<dbReference type="InParanoid" id="A0A3P7E124"/>
<dbReference type="EMBL" id="UYWW01003858">
    <property type="protein sequence ID" value="VDM13076.1"/>
    <property type="molecule type" value="Genomic_DNA"/>
</dbReference>
<proteinExistence type="predicted"/>
<accession>A0A3P7E124</accession>
<name>A0A3P7E124_WUCBA</name>
<dbReference type="AlphaFoldDB" id="A0A3P7E124"/>
<sequence>MVRKLPSVIDEAEKSRIDANERFHLIGPSKKTWTFHHFDFNDSIIIRLKHTHYEYSESNKNGSEIEFNFMDVKGVSVLYAKLTPGTSRIIVVCTIGYYVGGRHHGSDHYRNYYEFVLIFAVYGIL</sequence>
<feature type="non-terminal residue" evidence="1">
    <location>
        <position position="125"/>
    </location>
</feature>
<organism evidence="1 2">
    <name type="scientific">Wuchereria bancrofti</name>
    <dbReference type="NCBI Taxonomy" id="6293"/>
    <lineage>
        <taxon>Eukaryota</taxon>
        <taxon>Metazoa</taxon>
        <taxon>Ecdysozoa</taxon>
        <taxon>Nematoda</taxon>
        <taxon>Chromadorea</taxon>
        <taxon>Rhabditida</taxon>
        <taxon>Spirurina</taxon>
        <taxon>Spiruromorpha</taxon>
        <taxon>Filarioidea</taxon>
        <taxon>Onchocercidae</taxon>
        <taxon>Wuchereria</taxon>
    </lineage>
</organism>
<dbReference type="Proteomes" id="UP000270924">
    <property type="component" value="Unassembled WGS sequence"/>
</dbReference>
<keyword evidence="2" id="KW-1185">Reference proteome</keyword>
<gene>
    <name evidence="1" type="ORF">WBA_LOCUS6462</name>
</gene>
<evidence type="ECO:0000313" key="1">
    <source>
        <dbReference type="EMBL" id="VDM13076.1"/>
    </source>
</evidence>
<evidence type="ECO:0000313" key="2">
    <source>
        <dbReference type="Proteomes" id="UP000270924"/>
    </source>
</evidence>
<reference evidence="1 2" key="1">
    <citation type="submission" date="2018-11" db="EMBL/GenBank/DDBJ databases">
        <authorList>
            <consortium name="Pathogen Informatics"/>
        </authorList>
    </citation>
    <scope>NUCLEOTIDE SEQUENCE [LARGE SCALE GENOMIC DNA]</scope>
</reference>